<evidence type="ECO:0000256" key="1">
    <source>
        <dbReference type="ARBA" id="ARBA00004240"/>
    </source>
</evidence>
<organism evidence="16 17">
    <name type="scientific">Iris pallida</name>
    <name type="common">Sweet iris</name>
    <dbReference type="NCBI Taxonomy" id="29817"/>
    <lineage>
        <taxon>Eukaryota</taxon>
        <taxon>Viridiplantae</taxon>
        <taxon>Streptophyta</taxon>
        <taxon>Embryophyta</taxon>
        <taxon>Tracheophyta</taxon>
        <taxon>Spermatophyta</taxon>
        <taxon>Magnoliopsida</taxon>
        <taxon>Liliopsida</taxon>
        <taxon>Asparagales</taxon>
        <taxon>Iridaceae</taxon>
        <taxon>Iridoideae</taxon>
        <taxon>Irideae</taxon>
        <taxon>Iris</taxon>
    </lineage>
</organism>
<keyword evidence="17" id="KW-1185">Reference proteome</keyword>
<dbReference type="InterPro" id="IPR020904">
    <property type="entry name" value="Sc_DH/Rdtase_CS"/>
</dbReference>
<evidence type="ECO:0000313" key="16">
    <source>
        <dbReference type="EMBL" id="KAJ6854142.1"/>
    </source>
</evidence>
<evidence type="ECO:0000313" key="15">
    <source>
        <dbReference type="EMBL" id="KAJ6825239.1"/>
    </source>
</evidence>
<reference evidence="16" key="2">
    <citation type="submission" date="2023-04" db="EMBL/GenBank/DDBJ databases">
        <authorList>
            <person name="Bruccoleri R.E."/>
            <person name="Oakeley E.J."/>
            <person name="Faust A.-M."/>
            <person name="Dessus-Babus S."/>
            <person name="Altorfer M."/>
            <person name="Burckhardt D."/>
            <person name="Oertli M."/>
            <person name="Naumann U."/>
            <person name="Petersen F."/>
            <person name="Wong J."/>
        </authorList>
    </citation>
    <scope>NUCLEOTIDE SEQUENCE</scope>
    <source>
        <strain evidence="16">GSM-AAB239-AS_SAM_17_03QT</strain>
        <tissue evidence="16">Leaf</tissue>
    </source>
</reference>
<evidence type="ECO:0000256" key="3">
    <source>
        <dbReference type="ARBA" id="ARBA00004991"/>
    </source>
</evidence>
<comment type="caution">
    <text evidence="16">The sequence shown here is derived from an EMBL/GenBank/DDBJ whole genome shotgun (WGS) entry which is preliminary data.</text>
</comment>
<dbReference type="PANTHER" id="PTHR43550:SF3">
    <property type="entry name" value="3-KETODIHYDROSPHINGOSINE REDUCTASE"/>
    <property type="match status" value="1"/>
</dbReference>
<dbReference type="InterPro" id="IPR002347">
    <property type="entry name" value="SDR_fam"/>
</dbReference>
<reference evidence="16" key="1">
    <citation type="journal article" date="2023" name="GigaByte">
        <title>Genome assembly of the bearded iris, Iris pallida Lam.</title>
        <authorList>
            <person name="Bruccoleri R.E."/>
            <person name="Oakeley E.J."/>
            <person name="Faust A.M.E."/>
            <person name="Altorfer M."/>
            <person name="Dessus-Babus S."/>
            <person name="Burckhardt D."/>
            <person name="Oertli M."/>
            <person name="Naumann U."/>
            <person name="Petersen F."/>
            <person name="Wong J."/>
        </authorList>
    </citation>
    <scope>NUCLEOTIDE SEQUENCE</scope>
    <source>
        <strain evidence="16">GSM-AAB239-AS_SAM_17_03QT</strain>
    </source>
</reference>
<dbReference type="Gene3D" id="3.40.50.720">
    <property type="entry name" value="NAD(P)-binding Rossmann-like Domain"/>
    <property type="match status" value="1"/>
</dbReference>
<keyword evidence="9" id="KW-0443">Lipid metabolism</keyword>
<dbReference type="EMBL" id="JANAVB010021795">
    <property type="protein sequence ID" value="KAJ6825239.1"/>
    <property type="molecule type" value="Genomic_DNA"/>
</dbReference>
<comment type="pathway">
    <text evidence="2">Lipid metabolism; sphingolipid metabolism.</text>
</comment>
<evidence type="ECO:0000256" key="10">
    <source>
        <dbReference type="ARBA" id="ARBA00026112"/>
    </source>
</evidence>
<evidence type="ECO:0000256" key="4">
    <source>
        <dbReference type="ARBA" id="ARBA00006484"/>
    </source>
</evidence>
<dbReference type="PROSITE" id="PS00061">
    <property type="entry name" value="ADH_SHORT"/>
    <property type="match status" value="1"/>
</dbReference>
<keyword evidence="6" id="KW-0521">NADP</keyword>
<comment type="subcellular location">
    <subcellularLocation>
        <location evidence="1">Endoplasmic reticulum</location>
    </subcellularLocation>
</comment>
<evidence type="ECO:0000256" key="8">
    <source>
        <dbReference type="ARBA" id="ARBA00023002"/>
    </source>
</evidence>
<dbReference type="GO" id="GO:0006666">
    <property type="term" value="P:3-keto-sphinganine metabolic process"/>
    <property type="evidence" value="ECO:0007669"/>
    <property type="project" value="TreeGrafter"/>
</dbReference>
<dbReference type="InterPro" id="IPR036291">
    <property type="entry name" value="NAD(P)-bd_dom_sf"/>
</dbReference>
<keyword evidence="5" id="KW-0256">Endoplasmic reticulum</keyword>
<dbReference type="EC" id="1.1.1.102" evidence="10"/>
<evidence type="ECO:0000256" key="11">
    <source>
        <dbReference type="ARBA" id="ARBA00050489"/>
    </source>
</evidence>
<dbReference type="GO" id="GO:0005789">
    <property type="term" value="C:endoplasmic reticulum membrane"/>
    <property type="evidence" value="ECO:0007669"/>
    <property type="project" value="UniProtKB-ARBA"/>
</dbReference>
<evidence type="ECO:0000313" key="17">
    <source>
        <dbReference type="Proteomes" id="UP001140949"/>
    </source>
</evidence>
<keyword evidence="14" id="KW-0812">Transmembrane</keyword>
<comment type="similarity">
    <text evidence="4">Belongs to the short-chain dehydrogenases/reductases (SDR) family.</text>
</comment>
<dbReference type="GO" id="GO:0047560">
    <property type="term" value="F:3-dehydrosphinganine reductase activity"/>
    <property type="evidence" value="ECO:0007669"/>
    <property type="project" value="UniProtKB-EC"/>
</dbReference>
<evidence type="ECO:0000256" key="12">
    <source>
        <dbReference type="ARBA" id="ARBA00081952"/>
    </source>
</evidence>
<gene>
    <name evidence="16" type="ORF">M6B38_101555</name>
    <name evidence="15" type="ORF">M6B38_380680</name>
</gene>
<dbReference type="AlphaFoldDB" id="A0AAX6ILL1"/>
<dbReference type="Proteomes" id="UP001140949">
    <property type="component" value="Unassembled WGS sequence"/>
</dbReference>
<dbReference type="PANTHER" id="PTHR43550">
    <property type="entry name" value="3-KETODIHYDROSPHINGOSINE REDUCTASE"/>
    <property type="match status" value="1"/>
</dbReference>
<dbReference type="EMBL" id="JANAVB010000194">
    <property type="protein sequence ID" value="KAJ6854142.1"/>
    <property type="molecule type" value="Genomic_DNA"/>
</dbReference>
<keyword evidence="14" id="KW-1133">Transmembrane helix</keyword>
<evidence type="ECO:0000256" key="14">
    <source>
        <dbReference type="SAM" id="Phobius"/>
    </source>
</evidence>
<comment type="catalytic activity">
    <reaction evidence="11">
        <text>sphinganine + NADP(+) = 3-oxosphinganine + NADPH + H(+)</text>
        <dbReference type="Rhea" id="RHEA:22640"/>
        <dbReference type="ChEBI" id="CHEBI:15378"/>
        <dbReference type="ChEBI" id="CHEBI:57783"/>
        <dbReference type="ChEBI" id="CHEBI:57817"/>
        <dbReference type="ChEBI" id="CHEBI:58299"/>
        <dbReference type="ChEBI" id="CHEBI:58349"/>
        <dbReference type="EC" id="1.1.1.102"/>
    </reaction>
</comment>
<dbReference type="PRINTS" id="PR00081">
    <property type="entry name" value="GDHRDH"/>
</dbReference>
<protein>
    <recommendedName>
        <fullName evidence="10">3-dehydrosphinganine reductase</fullName>
        <ecNumber evidence="10">1.1.1.102</ecNumber>
    </recommendedName>
    <alternativeName>
        <fullName evidence="13">3-ketodihydrosphingosine reductase</fullName>
    </alternativeName>
    <alternativeName>
        <fullName evidence="12">3-ketosphinganine reductase</fullName>
    </alternativeName>
</protein>
<dbReference type="SUPFAM" id="SSF51735">
    <property type="entry name" value="NAD(P)-binding Rossmann-fold domains"/>
    <property type="match status" value="1"/>
</dbReference>
<proteinExistence type="inferred from homology"/>
<evidence type="ECO:0000256" key="13">
    <source>
        <dbReference type="ARBA" id="ARBA00083783"/>
    </source>
</evidence>
<evidence type="ECO:0000256" key="7">
    <source>
        <dbReference type="ARBA" id="ARBA00022919"/>
    </source>
</evidence>
<evidence type="ECO:0000256" key="9">
    <source>
        <dbReference type="ARBA" id="ARBA00023098"/>
    </source>
</evidence>
<dbReference type="FunFam" id="3.40.50.720:FF:000165">
    <property type="entry name" value="3-ketodihydrosphingosine reductase"/>
    <property type="match status" value="1"/>
</dbReference>
<evidence type="ECO:0000256" key="5">
    <source>
        <dbReference type="ARBA" id="ARBA00022824"/>
    </source>
</evidence>
<evidence type="ECO:0000256" key="6">
    <source>
        <dbReference type="ARBA" id="ARBA00022857"/>
    </source>
</evidence>
<keyword evidence="7" id="KW-0746">Sphingolipid metabolism</keyword>
<dbReference type="GO" id="GO:0030148">
    <property type="term" value="P:sphingolipid biosynthetic process"/>
    <property type="evidence" value="ECO:0007669"/>
    <property type="project" value="TreeGrafter"/>
</dbReference>
<feature type="transmembrane region" description="Helical" evidence="14">
    <location>
        <begin position="32"/>
        <end position="53"/>
    </location>
</feature>
<name>A0AAX6ILL1_IRIPA</name>
<evidence type="ECO:0000256" key="2">
    <source>
        <dbReference type="ARBA" id="ARBA00004760"/>
    </source>
</evidence>
<comment type="pathway">
    <text evidence="3">Sphingolipid metabolism.</text>
</comment>
<dbReference type="Pfam" id="PF00106">
    <property type="entry name" value="adh_short"/>
    <property type="match status" value="1"/>
</dbReference>
<sequence length="355" mass="38430">MPFFPIPETLDFFRTLTLLYPHKTLSSMASPFLLLLLLLLLIIVPLSVLSFLVRPKPVKIPLKGRHVLISGGSSGIGLSLARLSAGAGARVSILARNRARLDEAVESVRRATGAEARAFSADVRDYEAVRRAVEEAGPVDVLICNHGVFTPQELEAQDLEEVRFIVEVNLMGTFHLIKAALPEMKRRAKETGLPASIAIMSSQAGQVGVYSYTAYSASKFGLRGLGEALQHEVVADNIHVSIIFPPDTETPGLAEEQKRRPELASIIVGSSGEMKADDVAAKALNGIQSARFIVPCNFEGTMLSIATAGLSPQTSSLAALAEVFGAGFMRFLGLCFQWNWFSAIDKYTKKQRGSM</sequence>
<keyword evidence="14" id="KW-0472">Membrane</keyword>
<keyword evidence="8" id="KW-0560">Oxidoreductase</keyword>
<accession>A0AAX6ILL1</accession>